<feature type="non-terminal residue" evidence="2">
    <location>
        <position position="163"/>
    </location>
</feature>
<dbReference type="AlphaFoldDB" id="A0A392N3E0"/>
<protein>
    <submittedName>
        <fullName evidence="2">Uncharacterized protein</fullName>
    </submittedName>
</protein>
<comment type="caution">
    <text evidence="2">The sequence shown here is derived from an EMBL/GenBank/DDBJ whole genome shotgun (WGS) entry which is preliminary data.</text>
</comment>
<name>A0A392N3E0_9FABA</name>
<proteinExistence type="predicted"/>
<accession>A0A392N3E0</accession>
<reference evidence="2 3" key="1">
    <citation type="journal article" date="2018" name="Front. Plant Sci.">
        <title>Red Clover (Trifolium pratense) and Zigzag Clover (T. medium) - A Picture of Genomic Similarities and Differences.</title>
        <authorList>
            <person name="Dluhosova J."/>
            <person name="Istvanek J."/>
            <person name="Nedelnik J."/>
            <person name="Repkova J."/>
        </authorList>
    </citation>
    <scope>NUCLEOTIDE SEQUENCE [LARGE SCALE GENOMIC DNA]</scope>
    <source>
        <strain evidence="3">cv. 10/8</strain>
        <tissue evidence="2">Leaf</tissue>
    </source>
</reference>
<dbReference type="Proteomes" id="UP000265520">
    <property type="component" value="Unassembled WGS sequence"/>
</dbReference>
<keyword evidence="3" id="KW-1185">Reference proteome</keyword>
<keyword evidence="1" id="KW-1133">Transmembrane helix</keyword>
<keyword evidence="1" id="KW-0812">Transmembrane</keyword>
<feature type="transmembrane region" description="Helical" evidence="1">
    <location>
        <begin position="113"/>
        <end position="134"/>
    </location>
</feature>
<dbReference type="EMBL" id="LXQA010025471">
    <property type="protein sequence ID" value="MCH93655.1"/>
    <property type="molecule type" value="Genomic_DNA"/>
</dbReference>
<evidence type="ECO:0000313" key="3">
    <source>
        <dbReference type="Proteomes" id="UP000265520"/>
    </source>
</evidence>
<keyword evidence="1" id="KW-0472">Membrane</keyword>
<organism evidence="2 3">
    <name type="scientific">Trifolium medium</name>
    <dbReference type="NCBI Taxonomy" id="97028"/>
    <lineage>
        <taxon>Eukaryota</taxon>
        <taxon>Viridiplantae</taxon>
        <taxon>Streptophyta</taxon>
        <taxon>Embryophyta</taxon>
        <taxon>Tracheophyta</taxon>
        <taxon>Spermatophyta</taxon>
        <taxon>Magnoliopsida</taxon>
        <taxon>eudicotyledons</taxon>
        <taxon>Gunneridae</taxon>
        <taxon>Pentapetalae</taxon>
        <taxon>rosids</taxon>
        <taxon>fabids</taxon>
        <taxon>Fabales</taxon>
        <taxon>Fabaceae</taxon>
        <taxon>Papilionoideae</taxon>
        <taxon>50 kb inversion clade</taxon>
        <taxon>NPAAA clade</taxon>
        <taxon>Hologalegina</taxon>
        <taxon>IRL clade</taxon>
        <taxon>Trifolieae</taxon>
        <taxon>Trifolium</taxon>
    </lineage>
</organism>
<sequence length="163" mass="18297">MSPPSSLSDLTAVVTLQSHRHRHSPISPPSSPSVVTVVATRMVYVVLQSHTLSPSSQIASPVLIFTSQMQIVATPRLYERMHHTVRLKNGGEGSVQWWLGAIHFKSSVSTQSVLPHSSFISILGFLWFTVFPIVKGMKFYQYWSIYFELLNAANDFDIDNNHI</sequence>
<evidence type="ECO:0000313" key="2">
    <source>
        <dbReference type="EMBL" id="MCH93655.1"/>
    </source>
</evidence>
<evidence type="ECO:0000256" key="1">
    <source>
        <dbReference type="SAM" id="Phobius"/>
    </source>
</evidence>